<evidence type="ECO:0000313" key="4">
    <source>
        <dbReference type="Proteomes" id="UP000033881"/>
    </source>
</evidence>
<feature type="transmembrane region" description="Helical" evidence="2">
    <location>
        <begin position="264"/>
        <end position="287"/>
    </location>
</feature>
<keyword evidence="2" id="KW-1133">Transmembrane helix</keyword>
<comment type="caution">
    <text evidence="3">The sequence shown here is derived from an EMBL/GenBank/DDBJ whole genome shotgun (WGS) entry which is preliminary data.</text>
</comment>
<evidence type="ECO:0008006" key="5">
    <source>
        <dbReference type="Google" id="ProtNLM"/>
    </source>
</evidence>
<sequence>MQIESDSANRYKYIGNTLKVYWSIPLAIFLLTIFQTTISAQVVINEFSSSTSDDWIELFAYENTDISGWILDDDGTATDMKEIPSDIIIGPSSNQFYVVEVSNRLNNGGDILILLKPDRSEVDRISYGDKGGVCTPSELGSIGRYPDANSTIERFKTALSKGSSNNTSELDPCPTPTPEPTDSPTPTTKPTNTPTSKPTSTSVPTSKPKATSTVAPTISEEDSQETGEGQTLKVGSNGINEVLGIKDVGKKESKAADEEVEKKFPFFALIPILLGVGLIGSSFYYFLRQRKKEYNS</sequence>
<keyword evidence="2" id="KW-0472">Membrane</keyword>
<dbReference type="InterPro" id="IPR036415">
    <property type="entry name" value="Lamin_tail_dom_sf"/>
</dbReference>
<protein>
    <recommendedName>
        <fullName evidence="5">LTD domain-containing protein</fullName>
    </recommendedName>
</protein>
<keyword evidence="2" id="KW-0812">Transmembrane</keyword>
<evidence type="ECO:0000313" key="3">
    <source>
        <dbReference type="EMBL" id="KKR00918.1"/>
    </source>
</evidence>
<feature type="compositionally biased region" description="Pro residues" evidence="1">
    <location>
        <begin position="173"/>
        <end position="183"/>
    </location>
</feature>
<dbReference type="EMBL" id="LBWB01000008">
    <property type="protein sequence ID" value="KKR00918.1"/>
    <property type="molecule type" value="Genomic_DNA"/>
</dbReference>
<organism evidence="3 4">
    <name type="scientific">Candidatus Woesebacteria bacterium GW2011_GWB1_39_12</name>
    <dbReference type="NCBI Taxonomy" id="1618574"/>
    <lineage>
        <taxon>Bacteria</taxon>
        <taxon>Candidatus Woeseibacteriota</taxon>
    </lineage>
</organism>
<evidence type="ECO:0000256" key="1">
    <source>
        <dbReference type="SAM" id="MobiDB-lite"/>
    </source>
</evidence>
<name>A0A0G0MCK2_9BACT</name>
<feature type="compositionally biased region" description="Polar residues" evidence="1">
    <location>
        <begin position="226"/>
        <end position="235"/>
    </location>
</feature>
<dbReference type="SUPFAM" id="SSF74853">
    <property type="entry name" value="Lamin A/C globular tail domain"/>
    <property type="match status" value="1"/>
</dbReference>
<feature type="compositionally biased region" description="Low complexity" evidence="1">
    <location>
        <begin position="184"/>
        <end position="213"/>
    </location>
</feature>
<dbReference type="Proteomes" id="UP000033881">
    <property type="component" value="Unassembled WGS sequence"/>
</dbReference>
<dbReference type="AlphaFoldDB" id="A0A0G0MCK2"/>
<accession>A0A0G0MCK2</accession>
<feature type="transmembrane region" description="Helical" evidence="2">
    <location>
        <begin position="20"/>
        <end position="44"/>
    </location>
</feature>
<gene>
    <name evidence="3" type="ORF">UT24_C0008G0046</name>
</gene>
<reference evidence="3 4" key="1">
    <citation type="journal article" date="2015" name="Nature">
        <title>rRNA introns, odd ribosomes, and small enigmatic genomes across a large radiation of phyla.</title>
        <authorList>
            <person name="Brown C.T."/>
            <person name="Hug L.A."/>
            <person name="Thomas B.C."/>
            <person name="Sharon I."/>
            <person name="Castelle C.J."/>
            <person name="Singh A."/>
            <person name="Wilkins M.J."/>
            <person name="Williams K.H."/>
            <person name="Banfield J.F."/>
        </authorList>
    </citation>
    <scope>NUCLEOTIDE SEQUENCE [LARGE SCALE GENOMIC DNA]</scope>
</reference>
<feature type="compositionally biased region" description="Polar residues" evidence="1">
    <location>
        <begin position="160"/>
        <end position="169"/>
    </location>
</feature>
<evidence type="ECO:0000256" key="2">
    <source>
        <dbReference type="SAM" id="Phobius"/>
    </source>
</evidence>
<feature type="region of interest" description="Disordered" evidence="1">
    <location>
        <begin position="158"/>
        <end position="235"/>
    </location>
</feature>
<proteinExistence type="predicted"/>
<dbReference type="STRING" id="1618574.UT24_C0008G0046"/>